<dbReference type="GO" id="GO:0006310">
    <property type="term" value="P:DNA recombination"/>
    <property type="evidence" value="ECO:0007669"/>
    <property type="project" value="UniProtKB-KW"/>
</dbReference>
<dbReference type="InterPro" id="IPR044068">
    <property type="entry name" value="CB"/>
</dbReference>
<feature type="domain" description="Tyr recombinase" evidence="6">
    <location>
        <begin position="237"/>
        <end position="413"/>
    </location>
</feature>
<name>N8Y971_ACIGI</name>
<dbReference type="eggNOG" id="COG0582">
    <property type="taxonomic scope" value="Bacteria"/>
</dbReference>
<evidence type="ECO:0000259" key="6">
    <source>
        <dbReference type="PROSITE" id="PS51898"/>
    </source>
</evidence>
<keyword evidence="9" id="KW-1185">Reference proteome</keyword>
<evidence type="ECO:0000313" key="8">
    <source>
        <dbReference type="EMBL" id="ENV17829.1"/>
    </source>
</evidence>
<dbReference type="CDD" id="cd00801">
    <property type="entry name" value="INT_P4_C"/>
    <property type="match status" value="1"/>
</dbReference>
<dbReference type="InterPro" id="IPR050808">
    <property type="entry name" value="Phage_Integrase"/>
</dbReference>
<dbReference type="SUPFAM" id="SSF56349">
    <property type="entry name" value="DNA breaking-rejoining enzymes"/>
    <property type="match status" value="1"/>
</dbReference>
<keyword evidence="2" id="KW-0229">DNA integration</keyword>
<dbReference type="PROSITE" id="PS51898">
    <property type="entry name" value="TYR_RECOMBINASE"/>
    <property type="match status" value="1"/>
</dbReference>
<dbReference type="Pfam" id="PF00589">
    <property type="entry name" value="Phage_integrase"/>
    <property type="match status" value="1"/>
</dbReference>
<dbReference type="Gene3D" id="3.30.160.390">
    <property type="entry name" value="Integrase, DNA-binding domain"/>
    <property type="match status" value="1"/>
</dbReference>
<dbReference type="Proteomes" id="UP000013148">
    <property type="component" value="Unassembled WGS sequence"/>
</dbReference>
<dbReference type="Gene3D" id="1.10.150.130">
    <property type="match status" value="1"/>
</dbReference>
<dbReference type="GO" id="GO:0003677">
    <property type="term" value="F:DNA binding"/>
    <property type="evidence" value="ECO:0007669"/>
    <property type="project" value="UniProtKB-UniRule"/>
</dbReference>
<dbReference type="InterPro" id="IPR013762">
    <property type="entry name" value="Integrase-like_cat_sf"/>
</dbReference>
<dbReference type="Pfam" id="PF13356">
    <property type="entry name" value="Arm-DNA-bind_3"/>
    <property type="match status" value="1"/>
</dbReference>
<evidence type="ECO:0000313" key="9">
    <source>
        <dbReference type="Proteomes" id="UP000013148"/>
    </source>
</evidence>
<evidence type="ECO:0000256" key="4">
    <source>
        <dbReference type="ARBA" id="ARBA00023172"/>
    </source>
</evidence>
<comment type="caution">
    <text evidence="8">The sequence shown here is derived from an EMBL/GenBank/DDBJ whole genome shotgun (WGS) entry which is preliminary data.</text>
</comment>
<comment type="similarity">
    <text evidence="1">Belongs to the 'phage' integrase family.</text>
</comment>
<dbReference type="Pfam" id="PF22022">
    <property type="entry name" value="Phage_int_M"/>
    <property type="match status" value="1"/>
</dbReference>
<dbReference type="PANTHER" id="PTHR30629">
    <property type="entry name" value="PROPHAGE INTEGRASE"/>
    <property type="match status" value="1"/>
</dbReference>
<evidence type="ECO:0000256" key="3">
    <source>
        <dbReference type="ARBA" id="ARBA00023125"/>
    </source>
</evidence>
<dbReference type="InterPro" id="IPR002104">
    <property type="entry name" value="Integrase_catalytic"/>
</dbReference>
<accession>N8Y971</accession>
<keyword evidence="4" id="KW-0233">DNA recombination</keyword>
<dbReference type="InterPro" id="IPR010998">
    <property type="entry name" value="Integrase_recombinase_N"/>
</dbReference>
<evidence type="ECO:0000256" key="1">
    <source>
        <dbReference type="ARBA" id="ARBA00008857"/>
    </source>
</evidence>
<sequence length="446" mass="50984">MSDTIYFICCKLDVIGGITGGILNYPQNYTPKFCGNITMLTDAQIRKIKPLEKKTKYADEKGMYLEVTPSGGMHWRMKFRLNGRENIFSIGTYPETTLAQARRARDEARLKLKDGINPNEAKKQKKLHADENTLFKALAMEWMEDRKAVIKETTYLRDLSVFEKDLFPALGHMPIDQIKGKDVLACAKKIEARGAQEMAKRSIPLAGRIFRFAIRKGLIESDPTPHLQEALKPRKVKHMARLDISEFPPFLERMDRYHGNPMIKTAIQLMTLTFVRTAELRMMEWNEIDFDNHLWRIPADKMKMAQPHIVPLSKQAIQLLESLHPLTGNKQYVFYNHSTAKPMSSNALLCVIRTLGYAGKMTGHGFRGLASTTLHEQGYMHDAIEIQLAHTVGNAVSQAYNHAQHLEYRTKMMQEWSDFIDGLRGKIVPFPEHKRSSTLAKNPPTT</sequence>
<dbReference type="EMBL" id="APPJ01000009">
    <property type="protein sequence ID" value="ENV17829.1"/>
    <property type="molecule type" value="Genomic_DNA"/>
</dbReference>
<dbReference type="InterPro" id="IPR025166">
    <property type="entry name" value="Integrase_DNA_bind_dom"/>
</dbReference>
<evidence type="ECO:0000259" key="7">
    <source>
        <dbReference type="PROSITE" id="PS51900"/>
    </source>
</evidence>
<dbReference type="InterPro" id="IPR011010">
    <property type="entry name" value="DNA_brk_join_enz"/>
</dbReference>
<keyword evidence="3 5" id="KW-0238">DNA-binding</keyword>
<evidence type="ECO:0000256" key="5">
    <source>
        <dbReference type="PROSITE-ProRule" id="PRU01248"/>
    </source>
</evidence>
<organism evidence="8 9">
    <name type="scientific">Acinetobacter guillouiae NIPH 991</name>
    <dbReference type="NCBI Taxonomy" id="1217656"/>
    <lineage>
        <taxon>Bacteria</taxon>
        <taxon>Pseudomonadati</taxon>
        <taxon>Pseudomonadota</taxon>
        <taxon>Gammaproteobacteria</taxon>
        <taxon>Moraxellales</taxon>
        <taxon>Moraxellaceae</taxon>
        <taxon>Acinetobacter</taxon>
    </lineage>
</organism>
<dbReference type="PANTHER" id="PTHR30629:SF2">
    <property type="entry name" value="PROPHAGE INTEGRASE INTS-RELATED"/>
    <property type="match status" value="1"/>
</dbReference>
<dbReference type="HOGENOM" id="CLU_027562_0_0_6"/>
<dbReference type="Gene3D" id="1.10.443.10">
    <property type="entry name" value="Intergrase catalytic core"/>
    <property type="match status" value="1"/>
</dbReference>
<dbReference type="PATRIC" id="fig|1217656.3.peg.1112"/>
<dbReference type="PROSITE" id="PS51900">
    <property type="entry name" value="CB"/>
    <property type="match status" value="1"/>
</dbReference>
<reference evidence="8 9" key="1">
    <citation type="submission" date="2013-02" db="EMBL/GenBank/DDBJ databases">
        <title>The Genome Sequence of Acinetobacter guillouiae NIPH 991.</title>
        <authorList>
            <consortium name="The Broad Institute Genome Sequencing Platform"/>
            <consortium name="The Broad Institute Genome Sequencing Center for Infectious Disease"/>
            <person name="Cerqueira G."/>
            <person name="Feldgarden M."/>
            <person name="Courvalin P."/>
            <person name="Perichon B."/>
            <person name="Grillot-Courvalin C."/>
            <person name="Clermont D."/>
            <person name="Rocha E."/>
            <person name="Yoon E.-J."/>
            <person name="Nemec A."/>
            <person name="Walker B."/>
            <person name="Young S.K."/>
            <person name="Zeng Q."/>
            <person name="Gargeya S."/>
            <person name="Fitzgerald M."/>
            <person name="Haas B."/>
            <person name="Abouelleil A."/>
            <person name="Alvarado L."/>
            <person name="Arachchi H.M."/>
            <person name="Berlin A.M."/>
            <person name="Chapman S.B."/>
            <person name="Dewar J."/>
            <person name="Goldberg J."/>
            <person name="Griggs A."/>
            <person name="Gujja S."/>
            <person name="Hansen M."/>
            <person name="Howarth C."/>
            <person name="Imamovic A."/>
            <person name="Larimer J."/>
            <person name="McCowan C."/>
            <person name="Murphy C."/>
            <person name="Neiman D."/>
            <person name="Pearson M."/>
            <person name="Priest M."/>
            <person name="Roberts A."/>
            <person name="Saif S."/>
            <person name="Shea T."/>
            <person name="Sisk P."/>
            <person name="Sykes S."/>
            <person name="Wortman J."/>
            <person name="Nusbaum C."/>
            <person name="Birren B."/>
        </authorList>
    </citation>
    <scope>NUCLEOTIDE SEQUENCE [LARGE SCALE GENOMIC DNA]</scope>
    <source>
        <strain evidence="8 9">NIPH 991</strain>
    </source>
</reference>
<evidence type="ECO:0008006" key="10">
    <source>
        <dbReference type="Google" id="ProtNLM"/>
    </source>
</evidence>
<feature type="domain" description="Core-binding (CB)" evidence="7">
    <location>
        <begin position="133"/>
        <end position="214"/>
    </location>
</feature>
<evidence type="ECO:0000256" key="2">
    <source>
        <dbReference type="ARBA" id="ARBA00022908"/>
    </source>
</evidence>
<dbReference type="InterPro" id="IPR038488">
    <property type="entry name" value="Integrase_DNA-bd_sf"/>
</dbReference>
<proteinExistence type="inferred from homology"/>
<protein>
    <recommendedName>
        <fullName evidence="10">Tyr recombinase domain-containing protein</fullName>
    </recommendedName>
</protein>
<dbReference type="GO" id="GO:0015074">
    <property type="term" value="P:DNA integration"/>
    <property type="evidence" value="ECO:0007669"/>
    <property type="project" value="UniProtKB-KW"/>
</dbReference>
<gene>
    <name evidence="8" type="ORF">F964_01134</name>
</gene>
<dbReference type="AlphaFoldDB" id="N8Y971"/>
<dbReference type="InterPro" id="IPR053876">
    <property type="entry name" value="Phage_int_M"/>
</dbReference>